<evidence type="ECO:0000313" key="5">
    <source>
        <dbReference type="Proteomes" id="UP000182314"/>
    </source>
</evidence>
<dbReference type="InterPro" id="IPR029062">
    <property type="entry name" value="Class_I_gatase-like"/>
</dbReference>
<evidence type="ECO:0000313" key="4">
    <source>
        <dbReference type="Proteomes" id="UP000078227"/>
    </source>
</evidence>
<dbReference type="PROSITE" id="PS51273">
    <property type="entry name" value="GATASE_TYPE_1"/>
    <property type="match status" value="1"/>
</dbReference>
<dbReference type="KEGG" id="kor:AWR26_02910"/>
<dbReference type="Proteomes" id="UP000182314">
    <property type="component" value="Unassembled WGS sequence"/>
</dbReference>
<dbReference type="AlphaFoldDB" id="A0AA94H5Z6"/>
<dbReference type="Gene3D" id="3.40.50.880">
    <property type="match status" value="1"/>
</dbReference>
<dbReference type="PANTHER" id="PTHR42695:SF5">
    <property type="entry name" value="GLUTAMINE AMIDOTRANSFERASE YLR126C-RELATED"/>
    <property type="match status" value="1"/>
</dbReference>
<keyword evidence="4" id="KW-1185">Reference proteome</keyword>
<dbReference type="RefSeq" id="WP_064563451.1">
    <property type="nucleotide sequence ID" value="NZ_CP014007.2"/>
</dbReference>
<reference evidence="3 5" key="1">
    <citation type="submission" date="2016-10" db="EMBL/GenBank/DDBJ databases">
        <authorList>
            <person name="Varghese N."/>
            <person name="Submissions S."/>
        </authorList>
    </citation>
    <scope>NUCLEOTIDE SEQUENCE [LARGE SCALE GENOMIC DNA]</scope>
    <source>
        <strain evidence="3 5">CGMCC 1.7012</strain>
    </source>
</reference>
<proteinExistence type="predicted"/>
<dbReference type="Pfam" id="PF00117">
    <property type="entry name" value="GATase"/>
    <property type="match status" value="1"/>
</dbReference>
<name>A0AA94H5Z6_9ENTR</name>
<feature type="domain" description="Glutamine amidotransferase" evidence="1">
    <location>
        <begin position="76"/>
        <end position="194"/>
    </location>
</feature>
<organism evidence="3 5">
    <name type="scientific">Kosakonia oryzae</name>
    <dbReference type="NCBI Taxonomy" id="497725"/>
    <lineage>
        <taxon>Bacteria</taxon>
        <taxon>Pseudomonadati</taxon>
        <taxon>Pseudomonadota</taxon>
        <taxon>Gammaproteobacteria</taxon>
        <taxon>Enterobacterales</taxon>
        <taxon>Enterobacteriaceae</taxon>
        <taxon>Kosakonia</taxon>
    </lineage>
</organism>
<dbReference type="EMBL" id="CP014007">
    <property type="protein sequence ID" value="ANI81145.1"/>
    <property type="molecule type" value="Genomic_DNA"/>
</dbReference>
<gene>
    <name evidence="2" type="ORF">AWR26_02910</name>
    <name evidence="3" type="ORF">SAMN05216286_3735</name>
</gene>
<evidence type="ECO:0000313" key="2">
    <source>
        <dbReference type="EMBL" id="ANI81145.1"/>
    </source>
</evidence>
<reference evidence="2 4" key="2">
    <citation type="submission" date="2021-03" db="EMBL/GenBank/DDBJ databases">
        <authorList>
            <person name="Li Y."/>
            <person name="Li S."/>
            <person name="Chen M."/>
            <person name="Peng G."/>
            <person name="Tan Z."/>
            <person name="An Q."/>
        </authorList>
    </citation>
    <scope>NUCLEOTIDE SEQUENCE [LARGE SCALE GENOMIC DNA]</scope>
    <source>
        <strain evidence="2 4">Ola 51</strain>
    </source>
</reference>
<accession>A0AA94H5Z6</accession>
<dbReference type="SUPFAM" id="SSF52317">
    <property type="entry name" value="Class I glutamine amidotransferase-like"/>
    <property type="match status" value="1"/>
</dbReference>
<dbReference type="NCBIfam" id="NF006562">
    <property type="entry name" value="PRK09065.1"/>
    <property type="match status" value="1"/>
</dbReference>
<dbReference type="InterPro" id="IPR044992">
    <property type="entry name" value="ChyE-like"/>
</dbReference>
<dbReference type="PANTHER" id="PTHR42695">
    <property type="entry name" value="GLUTAMINE AMIDOTRANSFERASE YLR126C-RELATED"/>
    <property type="match status" value="1"/>
</dbReference>
<keyword evidence="2" id="KW-0315">Glutamine amidotransferase</keyword>
<dbReference type="InterPro" id="IPR017926">
    <property type="entry name" value="GATASE"/>
</dbReference>
<dbReference type="GO" id="GO:0005829">
    <property type="term" value="C:cytosol"/>
    <property type="evidence" value="ECO:0007669"/>
    <property type="project" value="TreeGrafter"/>
</dbReference>
<dbReference type="Proteomes" id="UP000078227">
    <property type="component" value="Chromosome"/>
</dbReference>
<evidence type="ECO:0000313" key="3">
    <source>
        <dbReference type="EMBL" id="SFC91283.1"/>
    </source>
</evidence>
<dbReference type="EMBL" id="FOKO01000004">
    <property type="protein sequence ID" value="SFC91283.1"/>
    <property type="molecule type" value="Genomic_DNA"/>
</dbReference>
<evidence type="ECO:0000259" key="1">
    <source>
        <dbReference type="Pfam" id="PF00117"/>
    </source>
</evidence>
<sequence>MEHKSVLIIQVGSAPEPLRQAHGDIPLWFCELLGYLPEEVDIVRVFEGETLPAPDASRVAIITGSWAMVSDRLPWSEKTAEWIRDAMAIQMPLFGVCYGHQLMAWALGGDVEYHPQGREAGTQTVYLNAAAANDPLLSHLTEPFPAHLTHRQTVTRLPEGASVLASSAHDNHQIVRYGPRAVSVQFHPEMTPEIATDLLRLNRANIEKEGTDADRLVAGVLPAPDAAEILRRFVQDVTGYSKARRSIHAAQ</sequence>
<protein>
    <submittedName>
        <fullName evidence="3">GMP synthase (Glutamine-hydrolysing)</fullName>
    </submittedName>
    <submittedName>
        <fullName evidence="2">Glutamine amidotransferase</fullName>
    </submittedName>
</protein>
<dbReference type="CDD" id="cd01741">
    <property type="entry name" value="GATase1_1"/>
    <property type="match status" value="1"/>
</dbReference>